<keyword evidence="2" id="KW-1185">Reference proteome</keyword>
<dbReference type="InterPro" id="IPR024645">
    <property type="entry name" value="Mitochondr_Som1"/>
</dbReference>
<dbReference type="EMBL" id="LVVM01000910">
    <property type="protein sequence ID" value="OJA19720.1"/>
    <property type="molecule type" value="Genomic_DNA"/>
</dbReference>
<evidence type="ECO:0000313" key="1">
    <source>
        <dbReference type="EMBL" id="OJA19720.1"/>
    </source>
</evidence>
<dbReference type="AlphaFoldDB" id="A0A1J8R1N0"/>
<dbReference type="GO" id="GO:0042720">
    <property type="term" value="C:mitochondrial inner membrane peptidase complex"/>
    <property type="evidence" value="ECO:0007669"/>
    <property type="project" value="InterPro"/>
</dbReference>
<gene>
    <name evidence="1" type="ORF">AZE42_01501</name>
</gene>
<protein>
    <submittedName>
        <fullName evidence="1">Uncharacterized protein</fullName>
    </submittedName>
</protein>
<sequence>MKNFHTRHLSNKSYSSGSFMALHGQSDKVTEKKKCRLLEIVQYTCEPEELPSGEVRPRCFPLPRIFRICPDRPAVEITKLLKIDLKTGEIEIPDESSAVLPRAKHWRDIQLNDRD</sequence>
<accession>A0A1J8R1N0</accession>
<evidence type="ECO:0000313" key="2">
    <source>
        <dbReference type="Proteomes" id="UP000183567"/>
    </source>
</evidence>
<dbReference type="Proteomes" id="UP000183567">
    <property type="component" value="Unassembled WGS sequence"/>
</dbReference>
<name>A0A1J8R1N0_9AGAM</name>
<dbReference type="OrthoDB" id="3983163at2759"/>
<reference evidence="1 2" key="1">
    <citation type="submission" date="2016-03" db="EMBL/GenBank/DDBJ databases">
        <title>Comparative genomics of the ectomycorrhizal sister species Rhizopogon vinicolor and Rhizopogon vesiculosus (Basidiomycota: Boletales) reveals a divergence of the mating type B locus.</title>
        <authorList>
            <person name="Mujic A.B."/>
            <person name="Kuo A."/>
            <person name="Tritt A."/>
            <person name="Lipzen A."/>
            <person name="Chen C."/>
            <person name="Johnson J."/>
            <person name="Sharma A."/>
            <person name="Barry K."/>
            <person name="Grigoriev I.V."/>
            <person name="Spatafora J.W."/>
        </authorList>
    </citation>
    <scope>NUCLEOTIDE SEQUENCE [LARGE SCALE GENOMIC DNA]</scope>
    <source>
        <strain evidence="1 2">AM-OR11-056</strain>
    </source>
</reference>
<proteinExistence type="predicted"/>
<organism evidence="1 2">
    <name type="scientific">Rhizopogon vesiculosus</name>
    <dbReference type="NCBI Taxonomy" id="180088"/>
    <lineage>
        <taxon>Eukaryota</taxon>
        <taxon>Fungi</taxon>
        <taxon>Dikarya</taxon>
        <taxon>Basidiomycota</taxon>
        <taxon>Agaricomycotina</taxon>
        <taxon>Agaricomycetes</taxon>
        <taxon>Agaricomycetidae</taxon>
        <taxon>Boletales</taxon>
        <taxon>Suillineae</taxon>
        <taxon>Rhizopogonaceae</taxon>
        <taxon>Rhizopogon</taxon>
    </lineage>
</organism>
<comment type="caution">
    <text evidence="1">The sequence shown here is derived from an EMBL/GenBank/DDBJ whole genome shotgun (WGS) entry which is preliminary data.</text>
</comment>
<dbReference type="Pfam" id="PF11093">
    <property type="entry name" value="Mitochondr_Som1"/>
    <property type="match status" value="1"/>
</dbReference>